<name>A0A841U6C1_9BACL</name>
<protein>
    <submittedName>
        <fullName evidence="3">TraB/GumN family protein</fullName>
    </submittedName>
</protein>
<evidence type="ECO:0000256" key="1">
    <source>
        <dbReference type="SAM" id="SignalP"/>
    </source>
</evidence>
<dbReference type="InterPro" id="IPR036582">
    <property type="entry name" value="Mao_N_sf"/>
</dbReference>
<keyword evidence="4" id="KW-1185">Reference proteome</keyword>
<keyword evidence="1" id="KW-0732">Signal</keyword>
<dbReference type="InterPro" id="IPR012854">
    <property type="entry name" value="Cu_amine_oxidase-like_N"/>
</dbReference>
<dbReference type="PANTHER" id="PTHR40590:SF1">
    <property type="entry name" value="CYTOPLASMIC PROTEIN"/>
    <property type="match status" value="1"/>
</dbReference>
<dbReference type="Pfam" id="PF07833">
    <property type="entry name" value="Cu_amine_oxidN1"/>
    <property type="match status" value="1"/>
</dbReference>
<dbReference type="PANTHER" id="PTHR40590">
    <property type="entry name" value="CYTOPLASMIC PROTEIN-RELATED"/>
    <property type="match status" value="1"/>
</dbReference>
<evidence type="ECO:0000259" key="2">
    <source>
        <dbReference type="Pfam" id="PF07833"/>
    </source>
</evidence>
<dbReference type="CDD" id="cd14789">
    <property type="entry name" value="Tiki"/>
    <property type="match status" value="1"/>
</dbReference>
<feature type="signal peptide" evidence="1">
    <location>
        <begin position="1"/>
        <end position="25"/>
    </location>
</feature>
<accession>A0A841U6C1</accession>
<evidence type="ECO:0000313" key="4">
    <source>
        <dbReference type="Proteomes" id="UP000553776"/>
    </source>
</evidence>
<proteinExistence type="predicted"/>
<dbReference type="EMBL" id="JACJVR010000079">
    <property type="protein sequence ID" value="MBB6693823.1"/>
    <property type="molecule type" value="Genomic_DNA"/>
</dbReference>
<organism evidence="3 4">
    <name type="scientific">Cohnella xylanilytica</name>
    <dbReference type="NCBI Taxonomy" id="557555"/>
    <lineage>
        <taxon>Bacteria</taxon>
        <taxon>Bacillati</taxon>
        <taxon>Bacillota</taxon>
        <taxon>Bacilli</taxon>
        <taxon>Bacillales</taxon>
        <taxon>Paenibacillaceae</taxon>
        <taxon>Cohnella</taxon>
    </lineage>
</organism>
<dbReference type="AlphaFoldDB" id="A0A841U6C1"/>
<sequence length="423" mass="45615">MKLKKISAFLLSLAVMLSAFSAASAAEKKPMTVLVNGTAVPTGDWQPVVEKGTTFVPMRPLFSQLGIQLDWNGRTQTVTGTKDNLTFTIQIGSPNATVNGQPKTLAAAPRAIRDSAYVPLRFIGEAAGYKVGWNSAASTITLDSAEAQSAGSTGFLWKTEKNGNTVYLLGSIHVANEAMYPLRPEIEAAFKASDYLGVEVDMSKLDQAAMQKLVQSTGVYSDGTTLKDHVSADTYGKVVAILKGRGLPENSFDTFKPWVVAQTIPSLQMLEAGYQSDLGIDMYFMQNAAKQNKPIVQLETAEEQLGMFDGFSAGLQEEILLEAINAYNNPSQSAGTAIDEMSKMWVEGDEEALVGLTKATAAKPEYYKALVADRNAGMLEKIEGYLNGEEKKSYFIVVGALHMLGDDGLVTKLRSDGFAVEKL</sequence>
<dbReference type="Proteomes" id="UP000553776">
    <property type="component" value="Unassembled WGS sequence"/>
</dbReference>
<dbReference type="InterPro" id="IPR047111">
    <property type="entry name" value="YbaP-like"/>
</dbReference>
<dbReference type="RefSeq" id="WP_185137795.1">
    <property type="nucleotide sequence ID" value="NZ_BORM01000021.1"/>
</dbReference>
<evidence type="ECO:0000313" key="3">
    <source>
        <dbReference type="EMBL" id="MBB6693823.1"/>
    </source>
</evidence>
<feature type="domain" description="Copper amine oxidase-like N-terminal" evidence="2">
    <location>
        <begin position="35"/>
        <end position="141"/>
    </location>
</feature>
<dbReference type="InterPro" id="IPR002816">
    <property type="entry name" value="TraB/PrgY/GumN_fam"/>
</dbReference>
<feature type="chain" id="PRO_5032954019" evidence="1">
    <location>
        <begin position="26"/>
        <end position="423"/>
    </location>
</feature>
<dbReference type="Gene3D" id="3.30.457.10">
    <property type="entry name" value="Copper amine oxidase-like, N-terminal domain"/>
    <property type="match status" value="1"/>
</dbReference>
<comment type="caution">
    <text evidence="3">The sequence shown here is derived from an EMBL/GenBank/DDBJ whole genome shotgun (WGS) entry which is preliminary data.</text>
</comment>
<reference evidence="3 4" key="1">
    <citation type="submission" date="2020-08" db="EMBL/GenBank/DDBJ databases">
        <title>Cohnella phylogeny.</title>
        <authorList>
            <person name="Dunlap C."/>
        </authorList>
    </citation>
    <scope>NUCLEOTIDE SEQUENCE [LARGE SCALE GENOMIC DNA]</scope>
    <source>
        <strain evidence="3 4">DSM 25239</strain>
    </source>
</reference>
<dbReference type="SUPFAM" id="SSF55383">
    <property type="entry name" value="Copper amine oxidase, domain N"/>
    <property type="match status" value="1"/>
</dbReference>
<dbReference type="Pfam" id="PF01963">
    <property type="entry name" value="TraB_PrgY_gumN"/>
    <property type="match status" value="1"/>
</dbReference>
<gene>
    <name evidence="3" type="ORF">H7B90_20710</name>
</gene>